<feature type="compositionally biased region" description="Low complexity" evidence="3">
    <location>
        <begin position="875"/>
        <end position="885"/>
    </location>
</feature>
<feature type="region of interest" description="Disordered" evidence="3">
    <location>
        <begin position="440"/>
        <end position="586"/>
    </location>
</feature>
<feature type="compositionally biased region" description="Low complexity" evidence="3">
    <location>
        <begin position="453"/>
        <end position="533"/>
    </location>
</feature>
<feature type="region of interest" description="Disordered" evidence="3">
    <location>
        <begin position="874"/>
        <end position="960"/>
    </location>
</feature>
<dbReference type="Pfam" id="PF08239">
    <property type="entry name" value="SH3_3"/>
    <property type="match status" value="5"/>
</dbReference>
<dbReference type="EMBL" id="JACIBT010000009">
    <property type="protein sequence ID" value="MBB3668194.1"/>
    <property type="molecule type" value="Genomic_DNA"/>
</dbReference>
<feature type="region of interest" description="Disordered" evidence="3">
    <location>
        <begin position="366"/>
        <end position="396"/>
    </location>
</feature>
<feature type="domain" description="SH3b" evidence="5">
    <location>
        <begin position="806"/>
        <end position="871"/>
    </location>
</feature>
<protein>
    <submittedName>
        <fullName evidence="6">Uncharacterized protein YgiM (DUF1202 family)</fullName>
    </submittedName>
</protein>
<gene>
    <name evidence="6" type="ORF">FHX47_001823</name>
</gene>
<evidence type="ECO:0000259" key="5">
    <source>
        <dbReference type="PROSITE" id="PS51781"/>
    </source>
</evidence>
<evidence type="ECO:0000256" key="4">
    <source>
        <dbReference type="SAM" id="SignalP"/>
    </source>
</evidence>
<evidence type="ECO:0000256" key="1">
    <source>
        <dbReference type="ARBA" id="ARBA00010830"/>
    </source>
</evidence>
<dbReference type="InterPro" id="IPR016047">
    <property type="entry name" value="M23ase_b-sheet_dom"/>
</dbReference>
<name>A0A7W5TWY8_9MICC</name>
<feature type="region of interest" description="Disordered" evidence="3">
    <location>
        <begin position="279"/>
        <end position="311"/>
    </location>
</feature>
<dbReference type="SUPFAM" id="SSF51261">
    <property type="entry name" value="Duplicated hybrid motif"/>
    <property type="match status" value="1"/>
</dbReference>
<feature type="compositionally biased region" description="Low complexity" evidence="3">
    <location>
        <begin position="896"/>
        <end position="951"/>
    </location>
</feature>
<dbReference type="CDD" id="cd13925">
    <property type="entry name" value="RPF"/>
    <property type="match status" value="1"/>
</dbReference>
<keyword evidence="7" id="KW-1185">Reference proteome</keyword>
<evidence type="ECO:0000256" key="2">
    <source>
        <dbReference type="ARBA" id="ARBA00022801"/>
    </source>
</evidence>
<feature type="compositionally biased region" description="Gly residues" evidence="3">
    <location>
        <begin position="886"/>
        <end position="895"/>
    </location>
</feature>
<dbReference type="InterPro" id="IPR023346">
    <property type="entry name" value="Lysozyme-like_dom_sf"/>
</dbReference>
<feature type="chain" id="PRO_5031005219" evidence="4">
    <location>
        <begin position="29"/>
        <end position="1129"/>
    </location>
</feature>
<accession>A0A7W5TWY8</accession>
<dbReference type="PROSITE" id="PS51781">
    <property type="entry name" value="SH3B"/>
    <property type="match status" value="2"/>
</dbReference>
<feature type="compositionally biased region" description="Low complexity" evidence="3">
    <location>
        <begin position="608"/>
        <end position="648"/>
    </location>
</feature>
<dbReference type="Gene3D" id="2.30.30.40">
    <property type="entry name" value="SH3 Domains"/>
    <property type="match status" value="6"/>
</dbReference>
<feature type="compositionally biased region" description="Low complexity" evidence="3">
    <location>
        <begin position="373"/>
        <end position="392"/>
    </location>
</feature>
<dbReference type="InterPro" id="IPR011055">
    <property type="entry name" value="Dup_hybrid_motif"/>
</dbReference>
<keyword evidence="4" id="KW-0732">Signal</keyword>
<organism evidence="6 7">
    <name type="scientific">Garicola koreensis</name>
    <dbReference type="NCBI Taxonomy" id="1262554"/>
    <lineage>
        <taxon>Bacteria</taxon>
        <taxon>Bacillati</taxon>
        <taxon>Actinomycetota</taxon>
        <taxon>Actinomycetes</taxon>
        <taxon>Micrococcales</taxon>
        <taxon>Micrococcaceae</taxon>
        <taxon>Garicola</taxon>
    </lineage>
</organism>
<dbReference type="InterPro" id="IPR010618">
    <property type="entry name" value="RPF"/>
</dbReference>
<dbReference type="PANTHER" id="PTHR34408">
    <property type="entry name" value="FAMILY PROTEIN, PUTATIVE-RELATED"/>
    <property type="match status" value="1"/>
</dbReference>
<feature type="compositionally biased region" description="Low complexity" evidence="3">
    <location>
        <begin position="654"/>
        <end position="673"/>
    </location>
</feature>
<dbReference type="InterPro" id="IPR052354">
    <property type="entry name" value="Cell_Wall_Dynamics_Protein"/>
</dbReference>
<feature type="domain" description="SH3b" evidence="5">
    <location>
        <begin position="392"/>
        <end position="456"/>
    </location>
</feature>
<feature type="compositionally biased region" description="Low complexity" evidence="3">
    <location>
        <begin position="294"/>
        <end position="309"/>
    </location>
</feature>
<dbReference type="SMART" id="SM00287">
    <property type="entry name" value="SH3b"/>
    <property type="match status" value="7"/>
</dbReference>
<dbReference type="AlphaFoldDB" id="A0A7W5TWY8"/>
<dbReference type="RefSeq" id="WP_183358606.1">
    <property type="nucleotide sequence ID" value="NZ_BAABKR010000016.1"/>
</dbReference>
<evidence type="ECO:0000256" key="3">
    <source>
        <dbReference type="SAM" id="MobiDB-lite"/>
    </source>
</evidence>
<evidence type="ECO:0000313" key="6">
    <source>
        <dbReference type="EMBL" id="MBB3668194.1"/>
    </source>
</evidence>
<dbReference type="Pfam" id="PF06737">
    <property type="entry name" value="Transglycosylas"/>
    <property type="match status" value="1"/>
</dbReference>
<feature type="region of interest" description="Disordered" evidence="3">
    <location>
        <begin position="735"/>
        <end position="813"/>
    </location>
</feature>
<feature type="region of interest" description="Disordered" evidence="3">
    <location>
        <begin position="599"/>
        <end position="698"/>
    </location>
</feature>
<keyword evidence="2" id="KW-0378">Hydrolase</keyword>
<sequence>MPKKLSSAVVGTLAVGLTLPASVAAAHAADAPITNGLPQPLTGSGHTAPAAGLASGVSISTGSTAGTFADPLAEQSYTFSTGTGPRCMSVQGAFANHQGQDLVTAEGTPITAISDGTVVRTVDGTASRAGFIVVRHNIGGQVYHSGYLHVWDAESHVSVGDSVSAGDTVGVVGDSGPTVTPHLHLEIWRGGWHTGTALDPTAWLAERGVDLQNNAQRVQQRDKPSSCDYYAAQSTKLLASASPNAEMLAQLDRGAELTSAPGDAADGFVRVTAGDQTGWVRHGHLTPDAPAGTSADSSGPTPAGSSSAGQHRVTEPLYARSGPGTNHAIRQGMPTDELITVTATSGDWVQFTRRGEQVWSHGAYLEPADESESSSQTSSASDADASQPAADSGTQTHEVTTALNVRSGPATAHGVVGGMPAGERVSVVSTDGDWVQIRRSNGQQGWSHGSYLSDGSSADSSSADSDNSAAESSTPDSSAAGSSESGSAGSDKAGSGSSASGSPASDSAGSESSGSEGGASEASEQSSSSTASDTSDDDPSQAPTATHTVDGVYLNARSGAGTDQPVVTVLNPGTGVQITGRSGEWASFERDGSTLWMYADHLRGTQQDADAAPADNAPESSSNEVSSSTEGSGSSSSDRSSGAPGSDAPDSDSSDSGSSDPAATATGASASDSDAVRTTEGVNMRSGAGMSHAVQRTVAPNTEVDVLDRSGGWYQVRAGSSTGWIWHEFLDLPASASTSSSSSSSDAADAGASSSSSSSNSSNGSASSDSSSGSSDSTSGSSADSSSAEESSSSASDSTSTSSESSQSSSWSAEVISGVNMRSGAGLDHDVSQVVHRGVSVDVLDQQGGWYQVRTDGSTGWIWRDFLDVSGGGTDSAAGASAADDGGSGESGSGESGSSSSDASSSDSSSSESSSGSSPASSGSGSSSSNSSGSNSSGSGSSSGRTGPSSGQHAQSPHGPYSAVWDRLAQCESGGNWSINTGNGYYGGVQFSTQSWQWVGGSGLPSDASKQEQIERAHALWEQQGWNAWPACSSRLGLSGDPGGWGDSYFDVHGGTQSASVFAAEGQWTAGYSVPLREAPSVDSDRLVQIPRGAVLDAGERSGSWLQVEFTHDGETLTGWVSTRFITAA</sequence>
<comment type="caution">
    <text evidence="6">The sequence shown here is derived from an EMBL/GenBank/DDBJ whole genome shotgun (WGS) entry which is preliminary data.</text>
</comment>
<dbReference type="Pfam" id="PF01551">
    <property type="entry name" value="Peptidase_M23"/>
    <property type="match status" value="1"/>
</dbReference>
<dbReference type="GO" id="GO:0016787">
    <property type="term" value="F:hydrolase activity"/>
    <property type="evidence" value="ECO:0007669"/>
    <property type="project" value="UniProtKB-KW"/>
</dbReference>
<dbReference type="Gene3D" id="1.10.530.10">
    <property type="match status" value="1"/>
</dbReference>
<evidence type="ECO:0000313" key="7">
    <source>
        <dbReference type="Proteomes" id="UP000547528"/>
    </source>
</evidence>
<feature type="signal peptide" evidence="4">
    <location>
        <begin position="1"/>
        <end position="28"/>
    </location>
</feature>
<dbReference type="SUPFAM" id="SSF53955">
    <property type="entry name" value="Lysozyme-like"/>
    <property type="match status" value="1"/>
</dbReference>
<dbReference type="PANTHER" id="PTHR34408:SF1">
    <property type="entry name" value="GLYCOSYL HYDROLASE FAMILY 19 DOMAIN-CONTAINING PROTEIN HI_1415"/>
    <property type="match status" value="1"/>
</dbReference>
<proteinExistence type="inferred from homology"/>
<comment type="similarity">
    <text evidence="1">Belongs to the transglycosylase family. Rpf subfamily.</text>
</comment>
<dbReference type="Gene3D" id="2.70.70.10">
    <property type="entry name" value="Glucose Permease (Domain IIA)"/>
    <property type="match status" value="1"/>
</dbReference>
<dbReference type="InterPro" id="IPR003646">
    <property type="entry name" value="SH3-like_bac-type"/>
</dbReference>
<dbReference type="CDD" id="cd12797">
    <property type="entry name" value="M23_peptidase"/>
    <property type="match status" value="1"/>
</dbReference>
<reference evidence="6 7" key="1">
    <citation type="submission" date="2020-08" db="EMBL/GenBank/DDBJ databases">
        <title>Sequencing the genomes of 1000 actinobacteria strains.</title>
        <authorList>
            <person name="Klenk H.-P."/>
        </authorList>
    </citation>
    <scope>NUCLEOTIDE SEQUENCE [LARGE SCALE GENOMIC DNA]</scope>
    <source>
        <strain evidence="6 7">DSM 28238</strain>
    </source>
</reference>
<dbReference type="Proteomes" id="UP000547528">
    <property type="component" value="Unassembled WGS sequence"/>
</dbReference>